<evidence type="ECO:0000256" key="2">
    <source>
        <dbReference type="SAM" id="Phobius"/>
    </source>
</evidence>
<dbReference type="Pfam" id="PF01041">
    <property type="entry name" value="DegT_DnrJ_EryC1"/>
    <property type="match status" value="1"/>
</dbReference>
<evidence type="ECO:0008006" key="5">
    <source>
        <dbReference type="Google" id="ProtNLM"/>
    </source>
</evidence>
<organism evidence="3 4">
    <name type="scientific">Marinobacter salexigens</name>
    <dbReference type="NCBI Taxonomy" id="1925763"/>
    <lineage>
        <taxon>Bacteria</taxon>
        <taxon>Pseudomonadati</taxon>
        <taxon>Pseudomonadota</taxon>
        <taxon>Gammaproteobacteria</taxon>
        <taxon>Pseudomonadales</taxon>
        <taxon>Marinobacteraceae</taxon>
        <taxon>Marinobacter</taxon>
    </lineage>
</organism>
<evidence type="ECO:0000313" key="4">
    <source>
        <dbReference type="Proteomes" id="UP000753376"/>
    </source>
</evidence>
<feature type="transmembrane region" description="Helical" evidence="2">
    <location>
        <begin position="37"/>
        <end position="58"/>
    </location>
</feature>
<name>A0ABS6ADJ3_9GAMM</name>
<evidence type="ECO:0000256" key="1">
    <source>
        <dbReference type="ARBA" id="ARBA00022898"/>
    </source>
</evidence>
<proteinExistence type="predicted"/>
<keyword evidence="2" id="KW-0472">Membrane</keyword>
<dbReference type="Proteomes" id="UP000753376">
    <property type="component" value="Unassembled WGS sequence"/>
</dbReference>
<dbReference type="RefSeq" id="WP_216009472.1">
    <property type="nucleotide sequence ID" value="NZ_JAHKPV010000021.1"/>
</dbReference>
<keyword evidence="2" id="KW-0812">Transmembrane</keyword>
<comment type="caution">
    <text evidence="3">The sequence shown here is derived from an EMBL/GenBank/DDBJ whole genome shotgun (WGS) entry which is preliminary data.</text>
</comment>
<gene>
    <name evidence="3" type="ORF">KO508_17070</name>
</gene>
<keyword evidence="4" id="KW-1185">Reference proteome</keyword>
<sequence length="221" mass="24292">METYDVHAVVNEILKNQYFTNHGPLARALEAKLSGWFGVRNAVLVGSVELALLVSLIAMRKEGQRRLVCKSQDYSSRLMHMGALCGLEVCAIKEMKMYSEESDVFYRAIQSSGVDQFLGGSNGHTVITEVCSSWWRFSPSVGKFASYPMPLILPLPTEGGGSVLLFDSDEDAERARNVRSSYGITKPVSVFVTCNGRYSEAQAGAVLNFLNRCSRSVQTGT</sequence>
<keyword evidence="2" id="KW-1133">Transmembrane helix</keyword>
<reference evidence="3 4" key="1">
    <citation type="submission" date="2021-05" db="EMBL/GenBank/DDBJ databases">
        <title>Draft genomes of bacteria isolated from model marine particles.</title>
        <authorList>
            <person name="Datta M.S."/>
            <person name="Schwartzman J.A."/>
            <person name="Enke T.N."/>
            <person name="Saavedra J."/>
            <person name="Cermak N."/>
            <person name="Cordero O.X."/>
        </authorList>
    </citation>
    <scope>NUCLEOTIDE SEQUENCE [LARGE SCALE GENOMIC DNA]</scope>
    <source>
        <strain evidence="3 4">D2M19</strain>
    </source>
</reference>
<accession>A0ABS6ADJ3</accession>
<dbReference type="EMBL" id="JAHKPV010000021">
    <property type="protein sequence ID" value="MBU2875710.1"/>
    <property type="molecule type" value="Genomic_DNA"/>
</dbReference>
<evidence type="ECO:0000313" key="3">
    <source>
        <dbReference type="EMBL" id="MBU2875710.1"/>
    </source>
</evidence>
<keyword evidence="1" id="KW-0663">Pyridoxal phosphate</keyword>
<dbReference type="InterPro" id="IPR000653">
    <property type="entry name" value="DegT/StrS_aminotransferase"/>
</dbReference>
<protein>
    <recommendedName>
        <fullName evidence="5">Aminotransferase class I/classII domain-containing protein</fullName>
    </recommendedName>
</protein>